<dbReference type="Proteomes" id="UP000257109">
    <property type="component" value="Unassembled WGS sequence"/>
</dbReference>
<evidence type="ECO:0000313" key="2">
    <source>
        <dbReference type="EMBL" id="RDY01160.1"/>
    </source>
</evidence>
<dbReference type="AlphaFoldDB" id="A0A371HED8"/>
<accession>A0A371HED8</accession>
<protein>
    <submittedName>
        <fullName evidence="2">Uncharacterized protein</fullName>
    </submittedName>
</protein>
<dbReference type="OrthoDB" id="1735266at2759"/>
<feature type="non-terminal residue" evidence="2">
    <location>
        <position position="1"/>
    </location>
</feature>
<gene>
    <name evidence="2" type="ORF">CR513_15559</name>
</gene>
<sequence length="125" mass="13977">MIVDPSVGLIKRVNKYQYGSRLEPNEVGATSSSTTIRPSSNLLKPQSSIQNKPAATLAQILKTPAPKKPWIQENPNQIAKNIFPPNTHSIPTHPSKTRLFYEFILVDTNSVEIFHNKDDHGNTLF</sequence>
<keyword evidence="3" id="KW-1185">Reference proteome</keyword>
<proteinExistence type="predicted"/>
<evidence type="ECO:0000256" key="1">
    <source>
        <dbReference type="SAM" id="MobiDB-lite"/>
    </source>
</evidence>
<feature type="compositionally biased region" description="Polar residues" evidence="1">
    <location>
        <begin position="28"/>
        <end position="48"/>
    </location>
</feature>
<reference evidence="2" key="1">
    <citation type="submission" date="2018-05" db="EMBL/GenBank/DDBJ databases">
        <title>Draft genome of Mucuna pruriens seed.</title>
        <authorList>
            <person name="Nnadi N.E."/>
            <person name="Vos R."/>
            <person name="Hasami M.H."/>
            <person name="Devisetty U.K."/>
            <person name="Aguiy J.C."/>
        </authorList>
    </citation>
    <scope>NUCLEOTIDE SEQUENCE [LARGE SCALE GENOMIC DNA]</scope>
    <source>
        <strain evidence="2">JCA_2017</strain>
    </source>
</reference>
<comment type="caution">
    <text evidence="2">The sequence shown here is derived from an EMBL/GenBank/DDBJ whole genome shotgun (WGS) entry which is preliminary data.</text>
</comment>
<name>A0A371HED8_MUCPR</name>
<dbReference type="EMBL" id="QJKJ01002824">
    <property type="protein sequence ID" value="RDY01160.1"/>
    <property type="molecule type" value="Genomic_DNA"/>
</dbReference>
<organism evidence="2 3">
    <name type="scientific">Mucuna pruriens</name>
    <name type="common">Velvet bean</name>
    <name type="synonym">Dolichos pruriens</name>
    <dbReference type="NCBI Taxonomy" id="157652"/>
    <lineage>
        <taxon>Eukaryota</taxon>
        <taxon>Viridiplantae</taxon>
        <taxon>Streptophyta</taxon>
        <taxon>Embryophyta</taxon>
        <taxon>Tracheophyta</taxon>
        <taxon>Spermatophyta</taxon>
        <taxon>Magnoliopsida</taxon>
        <taxon>eudicotyledons</taxon>
        <taxon>Gunneridae</taxon>
        <taxon>Pentapetalae</taxon>
        <taxon>rosids</taxon>
        <taxon>fabids</taxon>
        <taxon>Fabales</taxon>
        <taxon>Fabaceae</taxon>
        <taxon>Papilionoideae</taxon>
        <taxon>50 kb inversion clade</taxon>
        <taxon>NPAAA clade</taxon>
        <taxon>indigoferoid/millettioid clade</taxon>
        <taxon>Phaseoleae</taxon>
        <taxon>Mucuna</taxon>
    </lineage>
</organism>
<feature type="region of interest" description="Disordered" evidence="1">
    <location>
        <begin position="24"/>
        <end position="48"/>
    </location>
</feature>
<evidence type="ECO:0000313" key="3">
    <source>
        <dbReference type="Proteomes" id="UP000257109"/>
    </source>
</evidence>